<dbReference type="Proteomes" id="UP000694941">
    <property type="component" value="Unplaced"/>
</dbReference>
<dbReference type="InterPro" id="IPR042185">
    <property type="entry name" value="Serpin_sf_2"/>
</dbReference>
<comment type="similarity">
    <text evidence="1 4">Belongs to the serpin family.</text>
</comment>
<evidence type="ECO:0000259" key="6">
    <source>
        <dbReference type="SMART" id="SM00093"/>
    </source>
</evidence>
<keyword evidence="7" id="KW-1185">Reference proteome</keyword>
<keyword evidence="3" id="KW-0722">Serine protease inhibitor</keyword>
<dbReference type="Pfam" id="PF00079">
    <property type="entry name" value="Serpin"/>
    <property type="match status" value="1"/>
</dbReference>
<evidence type="ECO:0000256" key="5">
    <source>
        <dbReference type="SAM" id="SignalP"/>
    </source>
</evidence>
<dbReference type="InterPro" id="IPR036186">
    <property type="entry name" value="Serpin_sf"/>
</dbReference>
<accession>A0ABM1BXN4</accession>
<evidence type="ECO:0000256" key="4">
    <source>
        <dbReference type="RuleBase" id="RU000411"/>
    </source>
</evidence>
<gene>
    <name evidence="8 9" type="primary">LOC106474488</name>
</gene>
<dbReference type="SMART" id="SM00093">
    <property type="entry name" value="SERPIN"/>
    <property type="match status" value="1"/>
</dbReference>
<dbReference type="InterPro" id="IPR023795">
    <property type="entry name" value="Serpin_CS"/>
</dbReference>
<sequence length="394" mass="44378">MDAVLFWTILVSVFCGFVVLQEQEDAKVVEVNNQFALNLLKSLDRKNNVLISPWSLSVSLGMAYLGAAGGTAQEMEEVLGYRTLGIEGEFLHNGFKKEQGRINSIQEQYQLSSVNAVLIHKGYTISKSYSDGLEDYYQSSLKEVNFTDPETVLQWANAWGYWASKSSIQNLLRDSPSKTTKLLLLNGVYFKGKWLKQFDPKNTQEEVFTTENGQEVVVPIMHETFNASYAEYPKLGTYAVSLPYTDEELSFIVLLPSTNSDLKTVEKGLTTAILDDILAHMTSEQVRVGLPKFELKYNHKMKEALKNIGMRLAFSEIKADFSGITGKRDLHVEEIIHQTVIQVSEEGTVAAANSVVQLGNRRKSLELTINRPFLFFIRDNRSGIILFMGRVVML</sequence>
<proteinExistence type="inferred from homology"/>
<dbReference type="InterPro" id="IPR023796">
    <property type="entry name" value="Serpin_dom"/>
</dbReference>
<dbReference type="SUPFAM" id="SSF56574">
    <property type="entry name" value="Serpins"/>
    <property type="match status" value="1"/>
</dbReference>
<evidence type="ECO:0000256" key="2">
    <source>
        <dbReference type="ARBA" id="ARBA00022690"/>
    </source>
</evidence>
<evidence type="ECO:0000313" key="7">
    <source>
        <dbReference type="Proteomes" id="UP000694941"/>
    </source>
</evidence>
<dbReference type="RefSeq" id="XP_013790637.1">
    <property type="nucleotide sequence ID" value="XM_013935183.2"/>
</dbReference>
<evidence type="ECO:0000313" key="8">
    <source>
        <dbReference type="RefSeq" id="XP_013790637.1"/>
    </source>
</evidence>
<name>A0ABM1BXN4_LIMPO</name>
<organism evidence="7 8">
    <name type="scientific">Limulus polyphemus</name>
    <name type="common">Atlantic horseshoe crab</name>
    <dbReference type="NCBI Taxonomy" id="6850"/>
    <lineage>
        <taxon>Eukaryota</taxon>
        <taxon>Metazoa</taxon>
        <taxon>Ecdysozoa</taxon>
        <taxon>Arthropoda</taxon>
        <taxon>Chelicerata</taxon>
        <taxon>Merostomata</taxon>
        <taxon>Xiphosura</taxon>
        <taxon>Limulidae</taxon>
        <taxon>Limulus</taxon>
    </lineage>
</organism>
<dbReference type="InterPro" id="IPR000215">
    <property type="entry name" value="Serpin_fam"/>
</dbReference>
<keyword evidence="2" id="KW-0646">Protease inhibitor</keyword>
<reference evidence="8 9" key="1">
    <citation type="submission" date="2025-05" db="UniProtKB">
        <authorList>
            <consortium name="RefSeq"/>
        </authorList>
    </citation>
    <scope>IDENTIFICATION</scope>
    <source>
        <tissue evidence="8 9">Muscle</tissue>
    </source>
</reference>
<dbReference type="RefSeq" id="XP_022258505.1">
    <property type="nucleotide sequence ID" value="XM_022402797.1"/>
</dbReference>
<feature type="chain" id="PRO_5045022054" evidence="5">
    <location>
        <begin position="21"/>
        <end position="394"/>
    </location>
</feature>
<dbReference type="Gene3D" id="3.30.497.10">
    <property type="entry name" value="Antithrombin, subunit I, domain 2"/>
    <property type="match status" value="1"/>
</dbReference>
<dbReference type="GeneID" id="106474488"/>
<dbReference type="CDD" id="cd19577">
    <property type="entry name" value="serpinJ_IRS-2-like"/>
    <property type="match status" value="1"/>
</dbReference>
<dbReference type="PANTHER" id="PTHR11461:SF211">
    <property type="entry name" value="GH10112P-RELATED"/>
    <property type="match status" value="1"/>
</dbReference>
<evidence type="ECO:0000256" key="1">
    <source>
        <dbReference type="ARBA" id="ARBA00009500"/>
    </source>
</evidence>
<dbReference type="InterPro" id="IPR042178">
    <property type="entry name" value="Serpin_sf_1"/>
</dbReference>
<evidence type="ECO:0000256" key="3">
    <source>
        <dbReference type="ARBA" id="ARBA00022900"/>
    </source>
</evidence>
<keyword evidence="5" id="KW-0732">Signal</keyword>
<dbReference type="Gene3D" id="2.30.39.10">
    <property type="entry name" value="Alpha-1-antitrypsin, domain 1"/>
    <property type="match status" value="1"/>
</dbReference>
<dbReference type="PROSITE" id="PS00284">
    <property type="entry name" value="SERPIN"/>
    <property type="match status" value="1"/>
</dbReference>
<protein>
    <submittedName>
        <fullName evidence="8 9">Serpin B6-like</fullName>
    </submittedName>
</protein>
<feature type="domain" description="Serpin" evidence="6">
    <location>
        <begin position="37"/>
        <end position="394"/>
    </location>
</feature>
<evidence type="ECO:0000313" key="9">
    <source>
        <dbReference type="RefSeq" id="XP_022258505.1"/>
    </source>
</evidence>
<dbReference type="PANTHER" id="PTHR11461">
    <property type="entry name" value="SERINE PROTEASE INHIBITOR, SERPIN"/>
    <property type="match status" value="1"/>
</dbReference>
<feature type="signal peptide" evidence="5">
    <location>
        <begin position="1"/>
        <end position="20"/>
    </location>
</feature>